<keyword evidence="6" id="KW-0479">Metal-binding</keyword>
<keyword evidence="15" id="KW-1185">Reference proteome</keyword>
<evidence type="ECO:0000313" key="15">
    <source>
        <dbReference type="Proteomes" id="UP001596022"/>
    </source>
</evidence>
<comment type="cofactor">
    <cofactor evidence="1">
        <name>Zn(2+)</name>
        <dbReference type="ChEBI" id="CHEBI:29105"/>
    </cofactor>
</comment>
<keyword evidence="11 12" id="KW-0472">Membrane</keyword>
<evidence type="ECO:0000256" key="1">
    <source>
        <dbReference type="ARBA" id="ARBA00001947"/>
    </source>
</evidence>
<keyword evidence="9 12" id="KW-1133">Transmembrane helix</keyword>
<feature type="transmembrane region" description="Helical" evidence="12">
    <location>
        <begin position="116"/>
        <end position="138"/>
    </location>
</feature>
<dbReference type="Proteomes" id="UP001596022">
    <property type="component" value="Unassembled WGS sequence"/>
</dbReference>
<dbReference type="CDD" id="cd06161">
    <property type="entry name" value="S2P-M50_SpoIVFB"/>
    <property type="match status" value="1"/>
</dbReference>
<evidence type="ECO:0000256" key="5">
    <source>
        <dbReference type="ARBA" id="ARBA00022692"/>
    </source>
</evidence>
<keyword evidence="10" id="KW-0482">Metalloprotease</keyword>
<feature type="transmembrane region" description="Helical" evidence="12">
    <location>
        <begin position="7"/>
        <end position="34"/>
    </location>
</feature>
<feature type="domain" description="Peptidase M50" evidence="13">
    <location>
        <begin position="26"/>
        <end position="97"/>
    </location>
</feature>
<comment type="subcellular location">
    <subcellularLocation>
        <location evidence="2">Membrane</location>
        <topology evidence="2">Multi-pass membrane protein</topology>
    </subcellularLocation>
</comment>
<keyword evidence="5 12" id="KW-0812">Transmembrane</keyword>
<gene>
    <name evidence="14" type="ORF">ACFO4N_05300</name>
</gene>
<dbReference type="GO" id="GO:0016787">
    <property type="term" value="F:hydrolase activity"/>
    <property type="evidence" value="ECO:0007669"/>
    <property type="project" value="UniProtKB-KW"/>
</dbReference>
<feature type="transmembrane region" description="Helical" evidence="12">
    <location>
        <begin position="174"/>
        <end position="191"/>
    </location>
</feature>
<dbReference type="PANTHER" id="PTHR39188:SF3">
    <property type="entry name" value="STAGE IV SPORULATION PROTEIN FB"/>
    <property type="match status" value="1"/>
</dbReference>
<organism evidence="14 15">
    <name type="scientific">Camelliibacillus cellulosilyticus</name>
    <dbReference type="NCBI Taxonomy" id="2174486"/>
    <lineage>
        <taxon>Bacteria</taxon>
        <taxon>Bacillati</taxon>
        <taxon>Bacillota</taxon>
        <taxon>Bacilli</taxon>
        <taxon>Bacillales</taxon>
        <taxon>Sporolactobacillaceae</taxon>
        <taxon>Camelliibacillus</taxon>
    </lineage>
</organism>
<evidence type="ECO:0000256" key="8">
    <source>
        <dbReference type="ARBA" id="ARBA00022833"/>
    </source>
</evidence>
<evidence type="ECO:0000259" key="13">
    <source>
        <dbReference type="Pfam" id="PF02163"/>
    </source>
</evidence>
<keyword evidence="7 14" id="KW-0378">Hydrolase</keyword>
<dbReference type="RefSeq" id="WP_376845146.1">
    <property type="nucleotide sequence ID" value="NZ_JBHSFW010000001.1"/>
</dbReference>
<comment type="similarity">
    <text evidence="3">Belongs to the peptidase M50B family.</text>
</comment>
<dbReference type="InterPro" id="IPR008915">
    <property type="entry name" value="Peptidase_M50"/>
</dbReference>
<evidence type="ECO:0000256" key="3">
    <source>
        <dbReference type="ARBA" id="ARBA00007931"/>
    </source>
</evidence>
<evidence type="ECO:0000256" key="4">
    <source>
        <dbReference type="ARBA" id="ARBA00022670"/>
    </source>
</evidence>
<evidence type="ECO:0000256" key="9">
    <source>
        <dbReference type="ARBA" id="ARBA00022989"/>
    </source>
</evidence>
<dbReference type="EC" id="3.4.24.-" evidence="14"/>
<comment type="caution">
    <text evidence="14">The sequence shown here is derived from an EMBL/GenBank/DDBJ whole genome shotgun (WGS) entry which is preliminary data.</text>
</comment>
<evidence type="ECO:0000256" key="6">
    <source>
        <dbReference type="ARBA" id="ARBA00022723"/>
    </source>
</evidence>
<dbReference type="EMBL" id="JBHSFW010000001">
    <property type="protein sequence ID" value="MFC4618143.1"/>
    <property type="molecule type" value="Genomic_DNA"/>
</dbReference>
<accession>A0ABV9GJ33</accession>
<evidence type="ECO:0000256" key="12">
    <source>
        <dbReference type="SAM" id="Phobius"/>
    </source>
</evidence>
<reference evidence="15" key="1">
    <citation type="journal article" date="2019" name="Int. J. Syst. Evol. Microbiol.">
        <title>The Global Catalogue of Microorganisms (GCM) 10K type strain sequencing project: providing services to taxonomists for standard genome sequencing and annotation.</title>
        <authorList>
            <consortium name="The Broad Institute Genomics Platform"/>
            <consortium name="The Broad Institute Genome Sequencing Center for Infectious Disease"/>
            <person name="Wu L."/>
            <person name="Ma J."/>
        </authorList>
    </citation>
    <scope>NUCLEOTIDE SEQUENCE [LARGE SCALE GENOMIC DNA]</scope>
    <source>
        <strain evidence="15">CGMCC 1.16306</strain>
    </source>
</reference>
<dbReference type="Pfam" id="PF02163">
    <property type="entry name" value="Peptidase_M50"/>
    <property type="match status" value="1"/>
</dbReference>
<proteinExistence type="inferred from homology"/>
<evidence type="ECO:0000256" key="2">
    <source>
        <dbReference type="ARBA" id="ARBA00004141"/>
    </source>
</evidence>
<feature type="transmembrane region" description="Helical" evidence="12">
    <location>
        <begin position="150"/>
        <end position="168"/>
    </location>
</feature>
<evidence type="ECO:0000313" key="14">
    <source>
        <dbReference type="EMBL" id="MFC4618143.1"/>
    </source>
</evidence>
<evidence type="ECO:0000256" key="11">
    <source>
        <dbReference type="ARBA" id="ARBA00023136"/>
    </source>
</evidence>
<protein>
    <submittedName>
        <fullName evidence="14">M50 family metallopeptidase</fullName>
        <ecNumber evidence="14">3.4.24.-</ecNumber>
    </submittedName>
</protein>
<sequence>MKIRIHPVFWLVLAAGIVTGHFWEVATVFFIVMVHEAGHAVAAKAFGWRLASIDLLPFGGVAKVDENGHRPLREELIVTLMGPLQHLWLPTISFALTATPFWNAENHHLFLERNWMILFFNLLPIWPLDGGRLLHLWLAKHQPYLSAYRVTLIYSVLALGVLSTWLFIAMPFSLNFFAIAAFLAMSIYLEWKQSHYKFLRFLLERWQRKDVKKRKHRTLIVPEHLSLLDVFEKFYKDDYHCIRLQNDPLRRQVNEDELLDAFFSGQFHGRVIGDYFP</sequence>
<evidence type="ECO:0000256" key="7">
    <source>
        <dbReference type="ARBA" id="ARBA00022801"/>
    </source>
</evidence>
<evidence type="ECO:0000256" key="10">
    <source>
        <dbReference type="ARBA" id="ARBA00023049"/>
    </source>
</evidence>
<name>A0ABV9GJ33_9BACL</name>
<keyword evidence="4" id="KW-0645">Protease</keyword>
<keyword evidence="8" id="KW-0862">Zinc</keyword>
<dbReference type="PANTHER" id="PTHR39188">
    <property type="entry name" value="MEMBRANE-ASSOCIATED ZINC METALLOPROTEASE M50B"/>
    <property type="match status" value="1"/>
</dbReference>